<keyword evidence="5 6" id="KW-0472">Membrane</keyword>
<feature type="transmembrane region" description="Helical" evidence="6">
    <location>
        <begin position="269"/>
        <end position="287"/>
    </location>
</feature>
<dbReference type="RefSeq" id="WP_140917054.1">
    <property type="nucleotide sequence ID" value="NZ_CP071405.1"/>
</dbReference>
<keyword evidence="3 6" id="KW-0812">Transmembrane</keyword>
<protein>
    <submittedName>
        <fullName evidence="8">MFS transporter</fullName>
    </submittedName>
</protein>
<dbReference type="Proteomes" id="UP000317747">
    <property type="component" value="Unassembled WGS sequence"/>
</dbReference>
<feature type="transmembrane region" description="Helical" evidence="6">
    <location>
        <begin position="103"/>
        <end position="121"/>
    </location>
</feature>
<evidence type="ECO:0000256" key="6">
    <source>
        <dbReference type="SAM" id="Phobius"/>
    </source>
</evidence>
<sequence length="383" mass="38728">MRSATRALAVTGFSLIAVTYGMARFSWGLILPAVAADIPFSPQQAGVLSACSFVAYCLTILTAAALAARYGARLTALLAALSAASGLLLLACAASPLVLATGLFVAGLSSGLASPALAAAVSERIPADAQPRINTLINAGTSAGIILTVVILSVLPGGWRSACLLFALLSLASLLPVMRVLPACASGRAASTRRGYRHLFRRAMLRLTGIALMSGLASAAWWSFGSALLRQHVGVDAETARFLWLVAGGAGILGAATGPLAARIGLNGVYRLSLCGMALPLLVLAFSRGESGGLLIAVACCGAGYVTLSGVLLVWGARVVADDPATGVGVLFFMLAVGQVVGSLLFGQLYAGLGAVTALTLFAVSALLLLFIVPARTSGASDN</sequence>
<feature type="transmembrane region" description="Helical" evidence="6">
    <location>
        <begin position="352"/>
        <end position="373"/>
    </location>
</feature>
<evidence type="ECO:0000313" key="8">
    <source>
        <dbReference type="EMBL" id="TPV41984.1"/>
    </source>
</evidence>
<evidence type="ECO:0000256" key="3">
    <source>
        <dbReference type="ARBA" id="ARBA00022692"/>
    </source>
</evidence>
<dbReference type="PANTHER" id="PTHR43124:SF3">
    <property type="entry name" value="CHLORAMPHENICOL EFFLUX PUMP RV0191"/>
    <property type="match status" value="1"/>
</dbReference>
<evidence type="ECO:0000256" key="4">
    <source>
        <dbReference type="ARBA" id="ARBA00022989"/>
    </source>
</evidence>
<dbReference type="GO" id="GO:0005886">
    <property type="term" value="C:plasma membrane"/>
    <property type="evidence" value="ECO:0007669"/>
    <property type="project" value="UniProtKB-SubCell"/>
</dbReference>
<accession>A0A506Q7D8</accession>
<keyword evidence="4 6" id="KW-1133">Transmembrane helix</keyword>
<dbReference type="InterPro" id="IPR020846">
    <property type="entry name" value="MFS_dom"/>
</dbReference>
<organism evidence="8 9">
    <name type="scientific">Pantoea deleyi</name>
    <dbReference type="NCBI Taxonomy" id="470932"/>
    <lineage>
        <taxon>Bacteria</taxon>
        <taxon>Pseudomonadati</taxon>
        <taxon>Pseudomonadota</taxon>
        <taxon>Gammaproteobacteria</taxon>
        <taxon>Enterobacterales</taxon>
        <taxon>Erwiniaceae</taxon>
        <taxon>Pantoea</taxon>
    </lineage>
</organism>
<feature type="transmembrane region" description="Helical" evidence="6">
    <location>
        <begin position="133"/>
        <end position="153"/>
    </location>
</feature>
<feature type="transmembrane region" description="Helical" evidence="6">
    <location>
        <begin position="203"/>
        <end position="222"/>
    </location>
</feature>
<reference evidence="8 9" key="1">
    <citation type="submission" date="2019-06" db="EMBL/GenBank/DDBJ databases">
        <title>Taxogenomics and systematics of the genus Pantoea.</title>
        <authorList>
            <person name="Tambong J.T."/>
        </authorList>
    </citation>
    <scope>NUCLEOTIDE SEQUENCE [LARGE SCALE GENOMIC DNA]</scope>
    <source>
        <strain evidence="8 9">LMG 24200</strain>
    </source>
</reference>
<keyword evidence="9" id="KW-1185">Reference proteome</keyword>
<keyword evidence="2" id="KW-1003">Cell membrane</keyword>
<feature type="domain" description="Major facilitator superfamily (MFS) profile" evidence="7">
    <location>
        <begin position="1"/>
        <end position="378"/>
    </location>
</feature>
<feature type="transmembrane region" description="Helical" evidence="6">
    <location>
        <begin position="242"/>
        <end position="262"/>
    </location>
</feature>
<dbReference type="OrthoDB" id="2957247at2"/>
<evidence type="ECO:0000313" key="9">
    <source>
        <dbReference type="Proteomes" id="UP000317747"/>
    </source>
</evidence>
<evidence type="ECO:0000256" key="5">
    <source>
        <dbReference type="ARBA" id="ARBA00023136"/>
    </source>
</evidence>
<evidence type="ECO:0000256" key="1">
    <source>
        <dbReference type="ARBA" id="ARBA00004651"/>
    </source>
</evidence>
<dbReference type="Pfam" id="PF07690">
    <property type="entry name" value="MFS_1"/>
    <property type="match status" value="1"/>
</dbReference>
<dbReference type="GO" id="GO:0022857">
    <property type="term" value="F:transmembrane transporter activity"/>
    <property type="evidence" value="ECO:0007669"/>
    <property type="project" value="InterPro"/>
</dbReference>
<feature type="transmembrane region" description="Helical" evidence="6">
    <location>
        <begin position="159"/>
        <end position="182"/>
    </location>
</feature>
<comment type="caution">
    <text evidence="8">The sequence shown here is derived from an EMBL/GenBank/DDBJ whole genome shotgun (WGS) entry which is preliminary data.</text>
</comment>
<dbReference type="PROSITE" id="PS50850">
    <property type="entry name" value="MFS"/>
    <property type="match status" value="1"/>
</dbReference>
<feature type="transmembrane region" description="Helical" evidence="6">
    <location>
        <begin position="327"/>
        <end position="346"/>
    </location>
</feature>
<dbReference type="Gene3D" id="1.20.1250.20">
    <property type="entry name" value="MFS general substrate transporter like domains"/>
    <property type="match status" value="1"/>
</dbReference>
<gene>
    <name evidence="8" type="ORF">FJW01_09390</name>
</gene>
<evidence type="ECO:0000256" key="2">
    <source>
        <dbReference type="ARBA" id="ARBA00022475"/>
    </source>
</evidence>
<dbReference type="PANTHER" id="PTHR43124">
    <property type="entry name" value="PURINE EFFLUX PUMP PBUE"/>
    <property type="match status" value="1"/>
</dbReference>
<feature type="transmembrane region" description="Helical" evidence="6">
    <location>
        <begin position="293"/>
        <end position="315"/>
    </location>
</feature>
<feature type="transmembrane region" description="Helical" evidence="6">
    <location>
        <begin position="45"/>
        <end position="67"/>
    </location>
</feature>
<dbReference type="InterPro" id="IPR036259">
    <property type="entry name" value="MFS_trans_sf"/>
</dbReference>
<dbReference type="InterPro" id="IPR011701">
    <property type="entry name" value="MFS"/>
</dbReference>
<dbReference type="InterPro" id="IPR050189">
    <property type="entry name" value="MFS_Efflux_Transporters"/>
</dbReference>
<dbReference type="AlphaFoldDB" id="A0A506Q7D8"/>
<dbReference type="SUPFAM" id="SSF103473">
    <property type="entry name" value="MFS general substrate transporter"/>
    <property type="match status" value="1"/>
</dbReference>
<dbReference type="EMBL" id="VHJA01000054">
    <property type="protein sequence ID" value="TPV41984.1"/>
    <property type="molecule type" value="Genomic_DNA"/>
</dbReference>
<feature type="transmembrane region" description="Helical" evidence="6">
    <location>
        <begin position="74"/>
        <end position="97"/>
    </location>
</feature>
<proteinExistence type="predicted"/>
<name>A0A506Q7D8_9GAMM</name>
<comment type="subcellular location">
    <subcellularLocation>
        <location evidence="1">Cell membrane</location>
        <topology evidence="1">Multi-pass membrane protein</topology>
    </subcellularLocation>
</comment>
<evidence type="ECO:0000259" key="7">
    <source>
        <dbReference type="PROSITE" id="PS50850"/>
    </source>
</evidence>